<dbReference type="AlphaFoldDB" id="A0A9D4TU22"/>
<feature type="transmembrane region" description="Helical" evidence="7">
    <location>
        <begin position="50"/>
        <end position="69"/>
    </location>
</feature>
<evidence type="ECO:0000259" key="8">
    <source>
        <dbReference type="Pfam" id="PF09335"/>
    </source>
</evidence>
<evidence type="ECO:0000256" key="5">
    <source>
        <dbReference type="ARBA" id="ARBA00023136"/>
    </source>
</evidence>
<gene>
    <name evidence="9" type="ORF">D9Q98_002807</name>
</gene>
<dbReference type="PANTHER" id="PTHR30353">
    <property type="entry name" value="INNER MEMBRANE PROTEIN DEDA-RELATED"/>
    <property type="match status" value="1"/>
</dbReference>
<evidence type="ECO:0000256" key="4">
    <source>
        <dbReference type="ARBA" id="ARBA00022989"/>
    </source>
</evidence>
<keyword evidence="10" id="KW-1185">Reference proteome</keyword>
<name>A0A9D4TU22_CHLVU</name>
<dbReference type="Pfam" id="PF09335">
    <property type="entry name" value="VTT_dom"/>
    <property type="match status" value="1"/>
</dbReference>
<dbReference type="GO" id="GO:0005886">
    <property type="term" value="C:plasma membrane"/>
    <property type="evidence" value="ECO:0007669"/>
    <property type="project" value="UniProtKB-SubCell"/>
</dbReference>
<evidence type="ECO:0000256" key="6">
    <source>
        <dbReference type="SAM" id="MobiDB-lite"/>
    </source>
</evidence>
<sequence length="330" mass="33815">MPGAARAAAAAAADSGGGGLAAWAQSALSFVLHLDVHLGEIVSRYGRTTYCFLFAIVFAETGLVVTPFLPGDSLLFATGALAALGKLNLGALMACYIVAATLGDAVNYAIGNYLGSAAFKSRLLKREHIAKTEEFYAKYGGKTVVLARFVPIVRTFAPFVAGVGSMPYSEFGLYNIVGAVLWTVVCVGVGFAFGNVPAVHENFSLVVLGIVLVSLLPIAWEMYAAKREAAGAARKGQATDSAAAAAKAAAAKAAAAATTPPAAAAAVAASAPPRQPPAVDAAAAVAVAQAKLQMRLRENEAGFKDPLESARVKDVCDDDPGSAECKVYED</sequence>
<keyword evidence="3 7" id="KW-0812">Transmembrane</keyword>
<evidence type="ECO:0000256" key="2">
    <source>
        <dbReference type="ARBA" id="ARBA00022475"/>
    </source>
</evidence>
<keyword evidence="5 7" id="KW-0472">Membrane</keyword>
<proteinExistence type="predicted"/>
<accession>A0A9D4TU22</accession>
<feature type="transmembrane region" description="Helical" evidence="7">
    <location>
        <begin position="173"/>
        <end position="193"/>
    </location>
</feature>
<evidence type="ECO:0000256" key="7">
    <source>
        <dbReference type="SAM" id="Phobius"/>
    </source>
</evidence>
<reference evidence="9" key="1">
    <citation type="journal article" date="2019" name="Plant J.">
        <title>Chlorella vulgaris genome assembly and annotation reveals the molecular basis for metabolic acclimation to high light conditions.</title>
        <authorList>
            <person name="Cecchin M."/>
            <person name="Marcolungo L."/>
            <person name="Rossato M."/>
            <person name="Girolomoni L."/>
            <person name="Cosentino E."/>
            <person name="Cuine S."/>
            <person name="Li-Beisson Y."/>
            <person name="Delledonne M."/>
            <person name="Ballottari M."/>
        </authorList>
    </citation>
    <scope>NUCLEOTIDE SEQUENCE</scope>
    <source>
        <strain evidence="9">211/11P</strain>
    </source>
</reference>
<feature type="domain" description="VTT" evidence="8">
    <location>
        <begin position="69"/>
        <end position="190"/>
    </location>
</feature>
<evidence type="ECO:0000313" key="10">
    <source>
        <dbReference type="Proteomes" id="UP001055712"/>
    </source>
</evidence>
<dbReference type="OrthoDB" id="10267664at2759"/>
<feature type="transmembrane region" description="Helical" evidence="7">
    <location>
        <begin position="89"/>
        <end position="110"/>
    </location>
</feature>
<comment type="subcellular location">
    <subcellularLocation>
        <location evidence="1">Cell membrane</location>
        <topology evidence="1">Multi-pass membrane protein</topology>
    </subcellularLocation>
</comment>
<evidence type="ECO:0000313" key="9">
    <source>
        <dbReference type="EMBL" id="KAI3434747.1"/>
    </source>
</evidence>
<dbReference type="Proteomes" id="UP001055712">
    <property type="component" value="Unassembled WGS sequence"/>
</dbReference>
<dbReference type="InterPro" id="IPR032816">
    <property type="entry name" value="VTT_dom"/>
</dbReference>
<dbReference type="NCBIfam" id="NF008102">
    <property type="entry name" value="PRK10847.1"/>
    <property type="match status" value="1"/>
</dbReference>
<evidence type="ECO:0000256" key="1">
    <source>
        <dbReference type="ARBA" id="ARBA00004651"/>
    </source>
</evidence>
<protein>
    <recommendedName>
        <fullName evidence="8">VTT domain-containing protein</fullName>
    </recommendedName>
</protein>
<dbReference type="InterPro" id="IPR058127">
    <property type="entry name" value="DedA"/>
</dbReference>
<reference evidence="9" key="2">
    <citation type="submission" date="2020-11" db="EMBL/GenBank/DDBJ databases">
        <authorList>
            <person name="Cecchin M."/>
            <person name="Marcolungo L."/>
            <person name="Rossato M."/>
            <person name="Girolomoni L."/>
            <person name="Cosentino E."/>
            <person name="Cuine S."/>
            <person name="Li-Beisson Y."/>
            <person name="Delledonne M."/>
            <person name="Ballottari M."/>
        </authorList>
    </citation>
    <scope>NUCLEOTIDE SEQUENCE</scope>
    <source>
        <strain evidence="9">211/11P</strain>
        <tissue evidence="9">Whole cell</tissue>
    </source>
</reference>
<evidence type="ECO:0000256" key="3">
    <source>
        <dbReference type="ARBA" id="ARBA00022692"/>
    </source>
</evidence>
<dbReference type="InterPro" id="IPR032818">
    <property type="entry name" value="DedA-like"/>
</dbReference>
<dbReference type="EMBL" id="SIDB01000003">
    <property type="protein sequence ID" value="KAI3434747.1"/>
    <property type="molecule type" value="Genomic_DNA"/>
</dbReference>
<dbReference type="PANTHER" id="PTHR30353:SF0">
    <property type="entry name" value="TRANSMEMBRANE PROTEIN"/>
    <property type="match status" value="1"/>
</dbReference>
<keyword evidence="4 7" id="KW-1133">Transmembrane helix</keyword>
<organism evidence="9 10">
    <name type="scientific">Chlorella vulgaris</name>
    <name type="common">Green alga</name>
    <dbReference type="NCBI Taxonomy" id="3077"/>
    <lineage>
        <taxon>Eukaryota</taxon>
        <taxon>Viridiplantae</taxon>
        <taxon>Chlorophyta</taxon>
        <taxon>core chlorophytes</taxon>
        <taxon>Trebouxiophyceae</taxon>
        <taxon>Chlorellales</taxon>
        <taxon>Chlorellaceae</taxon>
        <taxon>Chlorella clade</taxon>
        <taxon>Chlorella</taxon>
    </lineage>
</organism>
<comment type="caution">
    <text evidence="9">The sequence shown here is derived from an EMBL/GenBank/DDBJ whole genome shotgun (WGS) entry which is preliminary data.</text>
</comment>
<keyword evidence="2" id="KW-1003">Cell membrane</keyword>
<feature type="region of interest" description="Disordered" evidence="6">
    <location>
        <begin position="307"/>
        <end position="330"/>
    </location>
</feature>
<feature type="transmembrane region" description="Helical" evidence="7">
    <location>
        <begin position="205"/>
        <end position="225"/>
    </location>
</feature>